<reference evidence="1 2" key="1">
    <citation type="submission" date="2024-02" db="EMBL/GenBank/DDBJ databases">
        <authorList>
            <person name="Chen Y."/>
            <person name="Shah S."/>
            <person name="Dougan E. K."/>
            <person name="Thang M."/>
            <person name="Chan C."/>
        </authorList>
    </citation>
    <scope>NUCLEOTIDE SEQUENCE [LARGE SCALE GENOMIC DNA]</scope>
</reference>
<sequence length="380" mass="41689">MEHRHGAPPWSMQPCHGALPHQSAACSSHSWTQYSGIPCGHAQPCQLQVPADFVVAHAQYSLGPLQPTAPHLQHWTTPMQFQGCSGPHHTAEPEQKRELNEAYCLVDKEGKLKPFSSVSQLSGGSYEGMLSNILGSGGAWTLRAVYHQVPEERQRLEKSRNAVAEFLRQTVSDHAGDAVTAKGVAEEKAEVDTVFNGSFNAFAESIEALSKVKVSATCEVVQSVLVEICSDSRFVAMKLYQIEIQSCLVARNGYLVKETQATPRQQLACETTGFAIIFNRAALQIDTKGLATQFGLTNVTQLLEENKLHIAYFQAESALPAALRMAAEADKKAAEAKDEVRQLKDALQGEGLFSVSLNIDCFVCELIRDELQVQFFRNNT</sequence>
<evidence type="ECO:0000313" key="1">
    <source>
        <dbReference type="EMBL" id="CAK9007544.1"/>
    </source>
</evidence>
<organism evidence="1 2">
    <name type="scientific">Durusdinium trenchii</name>
    <dbReference type="NCBI Taxonomy" id="1381693"/>
    <lineage>
        <taxon>Eukaryota</taxon>
        <taxon>Sar</taxon>
        <taxon>Alveolata</taxon>
        <taxon>Dinophyceae</taxon>
        <taxon>Suessiales</taxon>
        <taxon>Symbiodiniaceae</taxon>
        <taxon>Durusdinium</taxon>
    </lineage>
</organism>
<dbReference type="EMBL" id="CAXAMM010005521">
    <property type="protein sequence ID" value="CAK9007544.1"/>
    <property type="molecule type" value="Genomic_DNA"/>
</dbReference>
<name>A0ABP0IZL5_9DINO</name>
<dbReference type="Proteomes" id="UP001642464">
    <property type="component" value="Unassembled WGS sequence"/>
</dbReference>
<accession>A0ABP0IZL5</accession>
<proteinExistence type="predicted"/>
<comment type="caution">
    <text evidence="1">The sequence shown here is derived from an EMBL/GenBank/DDBJ whole genome shotgun (WGS) entry which is preliminary data.</text>
</comment>
<protein>
    <submittedName>
        <fullName evidence="1">Uncharacterized protein</fullName>
    </submittedName>
</protein>
<evidence type="ECO:0000313" key="2">
    <source>
        <dbReference type="Proteomes" id="UP001642464"/>
    </source>
</evidence>
<keyword evidence="2" id="KW-1185">Reference proteome</keyword>
<gene>
    <name evidence="1" type="ORF">SCF082_LOCUS9499</name>
</gene>